<evidence type="ECO:0008006" key="2">
    <source>
        <dbReference type="Google" id="ProtNLM"/>
    </source>
</evidence>
<dbReference type="InterPro" id="IPR029017">
    <property type="entry name" value="Enolase-like_N"/>
</dbReference>
<protein>
    <recommendedName>
        <fullName evidence="2">Mandelate racemase/muconate lactonizing enzyme N-terminal domain-containing protein</fullName>
    </recommendedName>
</protein>
<gene>
    <name evidence="1" type="ORF">METZ01_LOCUS486427</name>
</gene>
<dbReference type="EMBL" id="UINC01210213">
    <property type="protein sequence ID" value="SVE33573.1"/>
    <property type="molecule type" value="Genomic_DNA"/>
</dbReference>
<feature type="non-terminal residue" evidence="1">
    <location>
        <position position="55"/>
    </location>
</feature>
<dbReference type="Gene3D" id="3.30.390.10">
    <property type="entry name" value="Enolase-like, N-terminal domain"/>
    <property type="match status" value="1"/>
</dbReference>
<accession>A0A383CNF9</accession>
<reference evidence="1" key="1">
    <citation type="submission" date="2018-05" db="EMBL/GenBank/DDBJ databases">
        <authorList>
            <person name="Lanie J.A."/>
            <person name="Ng W.-L."/>
            <person name="Kazmierczak K.M."/>
            <person name="Andrzejewski T.M."/>
            <person name="Davidsen T.M."/>
            <person name="Wayne K.J."/>
            <person name="Tettelin H."/>
            <person name="Glass J.I."/>
            <person name="Rusch D."/>
            <person name="Podicherti R."/>
            <person name="Tsui H.-C.T."/>
            <person name="Winkler M.E."/>
        </authorList>
    </citation>
    <scope>NUCLEOTIDE SEQUENCE</scope>
</reference>
<name>A0A383CNF9_9ZZZZ</name>
<feature type="non-terminal residue" evidence="1">
    <location>
        <position position="1"/>
    </location>
</feature>
<organism evidence="1">
    <name type="scientific">marine metagenome</name>
    <dbReference type="NCBI Taxonomy" id="408172"/>
    <lineage>
        <taxon>unclassified sequences</taxon>
        <taxon>metagenomes</taxon>
        <taxon>ecological metagenomes</taxon>
    </lineage>
</organism>
<dbReference type="SUPFAM" id="SSF54826">
    <property type="entry name" value="Enolase N-terminal domain-like"/>
    <property type="match status" value="1"/>
</dbReference>
<sequence>VKANWTKRPLTFKLPSGTSRGVMTSRDVWYITLSNDGKTGIGECAPLPGLSLDNI</sequence>
<dbReference type="AlphaFoldDB" id="A0A383CNF9"/>
<evidence type="ECO:0000313" key="1">
    <source>
        <dbReference type="EMBL" id="SVE33573.1"/>
    </source>
</evidence>
<proteinExistence type="predicted"/>